<keyword evidence="14" id="KW-1185">Reference proteome</keyword>
<comment type="similarity">
    <text evidence="12">Belongs to the peptidase T1B family.</text>
</comment>
<feature type="active site" description="Nucleophile" evidence="11">
    <location>
        <position position="92"/>
    </location>
</feature>
<dbReference type="GO" id="GO:0005634">
    <property type="term" value="C:nucleus"/>
    <property type="evidence" value="ECO:0007669"/>
    <property type="project" value="UniProtKB-SubCell"/>
</dbReference>
<evidence type="ECO:0000313" key="14">
    <source>
        <dbReference type="Proteomes" id="UP001230051"/>
    </source>
</evidence>
<comment type="caution">
    <text evidence="13">The sequence shown here is derived from an EMBL/GenBank/DDBJ whole genome shotgun (WGS) entry which is preliminary data.</text>
</comment>
<dbReference type="InterPro" id="IPR029055">
    <property type="entry name" value="Ntn_hydrolases_N"/>
</dbReference>
<dbReference type="GO" id="GO:0051603">
    <property type="term" value="P:proteolysis involved in protein catabolic process"/>
    <property type="evidence" value="ECO:0007669"/>
    <property type="project" value="InterPro"/>
</dbReference>
<dbReference type="PANTHER" id="PTHR32194">
    <property type="entry name" value="METALLOPROTEASE TLDD"/>
    <property type="match status" value="1"/>
</dbReference>
<dbReference type="PROSITE" id="PS51476">
    <property type="entry name" value="PROTEASOME_BETA_2"/>
    <property type="match status" value="1"/>
</dbReference>
<evidence type="ECO:0000256" key="5">
    <source>
        <dbReference type="ARBA" id="ARBA00022801"/>
    </source>
</evidence>
<evidence type="ECO:0000313" key="13">
    <source>
        <dbReference type="EMBL" id="KAK1152932.1"/>
    </source>
</evidence>
<comment type="function">
    <text evidence="12">Component of the proteasome, a multicatalytic proteinase complex which is characterized by its ability to cleave peptides with Arg, Phe, Tyr, Leu, and Glu adjacent to the leaving group at neutral or slightly basic pH. The proteasome has an ATP-dependent proteolytic activity.</text>
</comment>
<dbReference type="Pfam" id="PF00227">
    <property type="entry name" value="Proteasome"/>
    <property type="match status" value="1"/>
</dbReference>
<reference evidence="13" key="1">
    <citation type="submission" date="2022-02" db="EMBL/GenBank/DDBJ databases">
        <title>Atlantic sturgeon de novo genome assembly.</title>
        <authorList>
            <person name="Stock M."/>
            <person name="Klopp C."/>
            <person name="Guiguen Y."/>
            <person name="Cabau C."/>
            <person name="Parinello H."/>
            <person name="Santidrian Yebra-Pimentel E."/>
            <person name="Kuhl H."/>
            <person name="Dirks R.P."/>
            <person name="Guessner J."/>
            <person name="Wuertz S."/>
            <person name="Du K."/>
            <person name="Schartl M."/>
        </authorList>
    </citation>
    <scope>NUCLEOTIDE SEQUENCE</scope>
    <source>
        <strain evidence="13">STURGEONOMICS-FGT-2020</strain>
        <tissue evidence="13">Whole blood</tissue>
    </source>
</reference>
<dbReference type="Gene3D" id="3.60.20.10">
    <property type="entry name" value="Glutamine Phosphoribosylpyrophosphate, subunit 1, domain 1"/>
    <property type="match status" value="1"/>
</dbReference>
<organism evidence="13 14">
    <name type="scientific">Acipenser oxyrinchus oxyrinchus</name>
    <dbReference type="NCBI Taxonomy" id="40147"/>
    <lineage>
        <taxon>Eukaryota</taxon>
        <taxon>Metazoa</taxon>
        <taxon>Chordata</taxon>
        <taxon>Craniata</taxon>
        <taxon>Vertebrata</taxon>
        <taxon>Euteleostomi</taxon>
        <taxon>Actinopterygii</taxon>
        <taxon>Chondrostei</taxon>
        <taxon>Acipenseriformes</taxon>
        <taxon>Acipenseridae</taxon>
        <taxon>Acipenser</taxon>
    </lineage>
</organism>
<dbReference type="Proteomes" id="UP001230051">
    <property type="component" value="Unassembled WGS sequence"/>
</dbReference>
<dbReference type="InterPro" id="IPR000243">
    <property type="entry name" value="Pept_T1A_subB"/>
</dbReference>
<evidence type="ECO:0000256" key="10">
    <source>
        <dbReference type="ARBA" id="ARBA00063914"/>
    </source>
</evidence>
<evidence type="ECO:0000256" key="1">
    <source>
        <dbReference type="ARBA" id="ARBA00001198"/>
    </source>
</evidence>
<evidence type="ECO:0000256" key="6">
    <source>
        <dbReference type="ARBA" id="ARBA00022942"/>
    </source>
</evidence>
<keyword evidence="4" id="KW-0888">Threonine protease</keyword>
<dbReference type="GO" id="GO:0005839">
    <property type="term" value="C:proteasome core complex"/>
    <property type="evidence" value="ECO:0007669"/>
    <property type="project" value="InterPro"/>
</dbReference>
<dbReference type="EMBL" id="JAGXEW010000044">
    <property type="protein sequence ID" value="KAK1152932.1"/>
    <property type="molecule type" value="Genomic_DNA"/>
</dbReference>
<keyword evidence="3" id="KW-0645">Protease</keyword>
<evidence type="ECO:0000256" key="9">
    <source>
        <dbReference type="ARBA" id="ARBA00025456"/>
    </source>
</evidence>
<evidence type="ECO:0000256" key="3">
    <source>
        <dbReference type="ARBA" id="ARBA00022670"/>
    </source>
</evidence>
<dbReference type="PROSITE" id="PS00854">
    <property type="entry name" value="PROTEASOME_BETA_1"/>
    <property type="match status" value="1"/>
</dbReference>
<dbReference type="SUPFAM" id="SSF56235">
    <property type="entry name" value="N-terminal nucleophile aminohydrolases (Ntn hydrolases)"/>
    <property type="match status" value="1"/>
</dbReference>
<sequence length="299" mass="32627">MALQDICRQPHTPAFPLSRKWNDPISLALDGGDTNTVLGRGGFATLPFYMPLTANTGFKKPPLRPRTPHPAPPNQIPKRAAVAVPFELAHGTTTLSFKFQGGVIAAADTRSSCAGYVECPTAEKVIPIHSHLVGTTSGTSADCMLWKRILSRECRLYQLRNKVPLTVKGTAKLLSAALSPFKGTELCVAATLCGWDRTGPSLHYVYSDGTRLEGQLFSVGSGSPYAYSVLDREYRFDMSVPEAYALARNAVYHATHRDAYSGGCVDLYHVTECGWRKIGRDNLLPVYYEKKGGGEVRGF</sequence>
<dbReference type="InterPro" id="IPR023333">
    <property type="entry name" value="Proteasome_suB-type"/>
</dbReference>
<dbReference type="CDD" id="cd03761">
    <property type="entry name" value="proteasome_beta_type_5"/>
    <property type="match status" value="1"/>
</dbReference>
<comment type="catalytic activity">
    <reaction evidence="1">
        <text>Cleavage of peptide bonds with very broad specificity.</text>
        <dbReference type="EC" id="3.4.25.1"/>
    </reaction>
</comment>
<keyword evidence="2 12" id="KW-0963">Cytoplasm</keyword>
<keyword evidence="7" id="KW-0865">Zymogen</keyword>
<comment type="subunit">
    <text evidence="12">Component of the proteasome complex.</text>
</comment>
<dbReference type="InterPro" id="IPR001353">
    <property type="entry name" value="Proteasome_sua/b"/>
</dbReference>
<keyword evidence="5" id="KW-0378">Hydrolase</keyword>
<comment type="subunit">
    <text evidence="10">The 26S proteasome consists of a 20S proteasome core and two 19S regulatory subunits. The 20S proteasome core is composed of 28 subunits that are arranged in four stacked rings, resulting in a barrel-shaped structure. The two end rings are each formed by seven alpha subunits, and the two central rings are each formed by seven beta subunits. The catalytic chamber with the active sites is on the inside of the barrel. Incorporated instead of PSMB5 and PSMB8.</text>
</comment>
<evidence type="ECO:0000256" key="11">
    <source>
        <dbReference type="PIRSR" id="PIRSR600243-1"/>
    </source>
</evidence>
<evidence type="ECO:0000256" key="4">
    <source>
        <dbReference type="ARBA" id="ARBA00022698"/>
    </source>
</evidence>
<evidence type="ECO:0000256" key="12">
    <source>
        <dbReference type="RuleBase" id="RU004203"/>
    </source>
</evidence>
<proteinExistence type="inferred from homology"/>
<dbReference type="AlphaFoldDB" id="A0AAD8CMN3"/>
<comment type="subcellular location">
    <subcellularLocation>
        <location evidence="12">Cytoplasm</location>
    </subcellularLocation>
    <subcellularLocation>
        <location evidence="12">Nucleus</location>
    </subcellularLocation>
</comment>
<protein>
    <recommendedName>
        <fullName evidence="12">Proteasome subunit beta</fullName>
    </recommendedName>
</protein>
<keyword evidence="8 12" id="KW-0539">Nucleus</keyword>
<dbReference type="FunFam" id="3.60.20.10:FF:000053">
    <property type="entry name" value="Proteasome subunit beta"/>
    <property type="match status" value="1"/>
</dbReference>
<name>A0AAD8CMN3_ACIOX</name>
<accession>A0AAD8CMN3</accession>
<evidence type="ECO:0000256" key="8">
    <source>
        <dbReference type="ARBA" id="ARBA00023242"/>
    </source>
</evidence>
<dbReference type="InterPro" id="IPR016050">
    <property type="entry name" value="Proteasome_bsu_CS"/>
</dbReference>
<evidence type="ECO:0000256" key="7">
    <source>
        <dbReference type="ARBA" id="ARBA00023145"/>
    </source>
</evidence>
<keyword evidence="6 12" id="KW-0647">Proteasome</keyword>
<evidence type="ECO:0000256" key="2">
    <source>
        <dbReference type="ARBA" id="ARBA00022490"/>
    </source>
</evidence>
<dbReference type="GO" id="GO:0004298">
    <property type="term" value="F:threonine-type endopeptidase activity"/>
    <property type="evidence" value="ECO:0007669"/>
    <property type="project" value="UniProtKB-KW"/>
</dbReference>
<dbReference type="PANTHER" id="PTHR32194:SF15">
    <property type="entry name" value="PROTEASOME SUBUNIT BETA"/>
    <property type="match status" value="1"/>
</dbReference>
<dbReference type="PRINTS" id="PR00141">
    <property type="entry name" value="PROTEASOME"/>
</dbReference>
<gene>
    <name evidence="13" type="primary">PSMB11</name>
    <name evidence="13" type="ORF">AOXY_G30652</name>
</gene>
<comment type="function">
    <text evidence="9">The proteasome is a multicatalytic proteinase complex which is characterized by its ability to cleave peptides with Arg, Phe, Tyr, Leu, and Glu adjacent to the leaving group at neutral or slightly basic pH. The proteasome has an ATP-dependent proteolytic activity. This subunit is involved in antigen processing to generate class I binding peptides.</text>
</comment>
<dbReference type="GO" id="GO:0005737">
    <property type="term" value="C:cytoplasm"/>
    <property type="evidence" value="ECO:0007669"/>
    <property type="project" value="UniProtKB-SubCell"/>
</dbReference>